<feature type="domain" description="C2" evidence="3">
    <location>
        <begin position="1"/>
        <end position="112"/>
    </location>
</feature>
<dbReference type="PROSITE" id="PS50004">
    <property type="entry name" value="C2"/>
    <property type="match status" value="2"/>
</dbReference>
<dbReference type="PANTHER" id="PTHR10857:SF106">
    <property type="entry name" value="C2 DOMAIN-CONTAINING PROTEIN"/>
    <property type="match status" value="1"/>
</dbReference>
<proteinExistence type="inferred from homology"/>
<comment type="caution">
    <text evidence="5">The sequence shown here is derived from an EMBL/GenBank/DDBJ whole genome shotgun (WGS) entry which is preliminary data.</text>
</comment>
<dbReference type="InterPro" id="IPR002035">
    <property type="entry name" value="VWF_A"/>
</dbReference>
<name>K0SXG0_THAOC</name>
<dbReference type="PROSITE" id="PS50234">
    <property type="entry name" value="VWFA"/>
    <property type="match status" value="1"/>
</dbReference>
<dbReference type="Pfam" id="PF07002">
    <property type="entry name" value="Copine"/>
    <property type="match status" value="1"/>
</dbReference>
<dbReference type="SUPFAM" id="SSF53300">
    <property type="entry name" value="vWA-like"/>
    <property type="match status" value="1"/>
</dbReference>
<evidence type="ECO:0008006" key="7">
    <source>
        <dbReference type="Google" id="ProtNLM"/>
    </source>
</evidence>
<keyword evidence="6" id="KW-1185">Reference proteome</keyword>
<feature type="domain" description="C2" evidence="3">
    <location>
        <begin position="116"/>
        <end position="245"/>
    </location>
</feature>
<gene>
    <name evidence="5" type="ORF">THAOC_16428</name>
</gene>
<evidence type="ECO:0000313" key="5">
    <source>
        <dbReference type="EMBL" id="EJK62942.1"/>
    </source>
</evidence>
<accession>K0SXG0</accession>
<comment type="similarity">
    <text evidence="1">Belongs to the copine family.</text>
</comment>
<dbReference type="AlphaFoldDB" id="K0SXG0"/>
<dbReference type="GO" id="GO:0005886">
    <property type="term" value="C:plasma membrane"/>
    <property type="evidence" value="ECO:0007669"/>
    <property type="project" value="TreeGrafter"/>
</dbReference>
<evidence type="ECO:0000256" key="1">
    <source>
        <dbReference type="ARBA" id="ARBA00009048"/>
    </source>
</evidence>
<dbReference type="Gene3D" id="2.60.40.150">
    <property type="entry name" value="C2 domain"/>
    <property type="match status" value="2"/>
</dbReference>
<dbReference type="InterPro" id="IPR010734">
    <property type="entry name" value="Copine_C"/>
</dbReference>
<evidence type="ECO:0000313" key="6">
    <source>
        <dbReference type="Proteomes" id="UP000266841"/>
    </source>
</evidence>
<dbReference type="InterPro" id="IPR045052">
    <property type="entry name" value="Copine"/>
</dbReference>
<dbReference type="InterPro" id="IPR035892">
    <property type="entry name" value="C2_domain_sf"/>
</dbReference>
<protein>
    <recommendedName>
        <fullName evidence="7">C2 domain-containing protein</fullName>
    </recommendedName>
</protein>
<evidence type="ECO:0000256" key="2">
    <source>
        <dbReference type="ARBA" id="ARBA00022737"/>
    </source>
</evidence>
<dbReference type="SMART" id="SM00239">
    <property type="entry name" value="C2"/>
    <property type="match status" value="2"/>
</dbReference>
<keyword evidence="2" id="KW-0677">Repeat</keyword>
<organism evidence="5 6">
    <name type="scientific">Thalassiosira oceanica</name>
    <name type="common">Marine diatom</name>
    <dbReference type="NCBI Taxonomy" id="159749"/>
    <lineage>
        <taxon>Eukaryota</taxon>
        <taxon>Sar</taxon>
        <taxon>Stramenopiles</taxon>
        <taxon>Ochrophyta</taxon>
        <taxon>Bacillariophyta</taxon>
        <taxon>Coscinodiscophyceae</taxon>
        <taxon>Thalassiosirophycidae</taxon>
        <taxon>Thalassiosirales</taxon>
        <taxon>Thalassiosiraceae</taxon>
        <taxon>Thalassiosira</taxon>
    </lineage>
</organism>
<dbReference type="CDD" id="cd04047">
    <property type="entry name" value="C2B_Copine"/>
    <property type="match status" value="1"/>
</dbReference>
<dbReference type="EMBL" id="AGNL01018529">
    <property type="protein sequence ID" value="EJK62942.1"/>
    <property type="molecule type" value="Genomic_DNA"/>
</dbReference>
<dbReference type="InterPro" id="IPR000008">
    <property type="entry name" value="C2_dom"/>
</dbReference>
<evidence type="ECO:0000259" key="3">
    <source>
        <dbReference type="PROSITE" id="PS50004"/>
    </source>
</evidence>
<dbReference type="PANTHER" id="PTHR10857">
    <property type="entry name" value="COPINE"/>
    <property type="match status" value="1"/>
</dbReference>
<reference evidence="5 6" key="1">
    <citation type="journal article" date="2012" name="Genome Biol.">
        <title>Genome and low-iron response of an oceanic diatom adapted to chronic iron limitation.</title>
        <authorList>
            <person name="Lommer M."/>
            <person name="Specht M."/>
            <person name="Roy A.S."/>
            <person name="Kraemer L."/>
            <person name="Andreson R."/>
            <person name="Gutowska M.A."/>
            <person name="Wolf J."/>
            <person name="Bergner S.V."/>
            <person name="Schilhabel M.B."/>
            <person name="Klostermeier U.C."/>
            <person name="Beiko R.G."/>
            <person name="Rosenstiel P."/>
            <person name="Hippler M."/>
            <person name="Laroche J."/>
        </authorList>
    </citation>
    <scope>NUCLEOTIDE SEQUENCE [LARGE SCALE GENOMIC DNA]</scope>
    <source>
        <strain evidence="5 6">CCMP1005</strain>
    </source>
</reference>
<dbReference type="Pfam" id="PF00168">
    <property type="entry name" value="C2"/>
    <property type="match status" value="2"/>
</dbReference>
<dbReference type="GO" id="GO:0071277">
    <property type="term" value="P:cellular response to calcium ion"/>
    <property type="evidence" value="ECO:0007669"/>
    <property type="project" value="TreeGrafter"/>
</dbReference>
<evidence type="ECO:0000259" key="4">
    <source>
        <dbReference type="PROSITE" id="PS50234"/>
    </source>
</evidence>
<feature type="domain" description="VWFA" evidence="4">
    <location>
        <begin position="331"/>
        <end position="545"/>
    </location>
</feature>
<dbReference type="Gene3D" id="3.40.50.410">
    <property type="entry name" value="von Willebrand factor, type A domain"/>
    <property type="match status" value="1"/>
</dbReference>
<dbReference type="Proteomes" id="UP000266841">
    <property type="component" value="Unassembled WGS sequence"/>
</dbReference>
<dbReference type="InterPro" id="IPR036465">
    <property type="entry name" value="vWFA_dom_sf"/>
</dbReference>
<dbReference type="InterPro" id="IPR037768">
    <property type="entry name" value="C2B_Copine"/>
</dbReference>
<dbReference type="OMA" id="AHDSHSK"/>
<dbReference type="SMART" id="SM00327">
    <property type="entry name" value="VWA"/>
    <property type="match status" value="1"/>
</dbReference>
<dbReference type="eggNOG" id="KOG1327">
    <property type="taxonomic scope" value="Eukaryota"/>
</dbReference>
<dbReference type="OrthoDB" id="5855668at2759"/>
<sequence length="705" mass="74493">MTKEKLQLSLSAGGLKNVAGLGKGTSDPFAIVTLLASGPGEKPKVLGRTEVIKNSLSPKWTTAFLFDYEFGKETHINISVIDEVRKRSDKPMGSAVFEIGDVLGSRGSIKAKKLKKGGTLYARLQKAPPRNAGKLALRLRGAKLKNVEGMFKKSDPFFELLRTYDGQGGGSYTPVFRSKHIKNNLNPKWEPATVDVNALCDGDVDRRIQVAVYDHESSGKHDSMGTFETTVNELVKASGSGTFTPNKKGKAMGTIHVDQAQINGADAADSATTNVTTSAAADPSVVPMPVAVAPVAAQMAGMNLGSMPVPVAPPQRSPTFVDYISGNCDLTMSVAIDFTGSNGDPRKPGTLHHFSSVSGQLNGYEKAITAVGGILAKYDSDQMFPVVGFGAKYDGIVRHCFQVGSDREVHGVQGILDAYRGVFRTPLVMSGPTVFTEAIQVAAAQAKSRQQVSPLSYSILLLLTDGAVTDVEATKQVLASVADAPLSIVIVGIGNADFSAMQFLDDFESRSGMNRDIVQFVQFSKHEYDKTSLTRATLDEIPDQLVKFFTSRGIMPQEDKNFSTSKIVVEDYSEDCDIDLSMDYSADGEITLNGDQSAAYVDNSYGANVSGVHVMAPPSAGATAPGYNPHAVSAPPIHGALAAVPPPAVAASVPVQPAPTTFQVQVPPGVAPGTQLQINHPTTGQQLVVAVPPGVPPGGVFSVQA</sequence>
<dbReference type="SUPFAM" id="SSF49562">
    <property type="entry name" value="C2 domain (Calcium/lipid-binding domain, CaLB)"/>
    <property type="match status" value="2"/>
</dbReference>
<dbReference type="GO" id="GO:0005544">
    <property type="term" value="F:calcium-dependent phospholipid binding"/>
    <property type="evidence" value="ECO:0007669"/>
    <property type="project" value="InterPro"/>
</dbReference>